<protein>
    <submittedName>
        <fullName evidence="2">SEC16-like protein A, endoplasmic reticulum export factor</fullName>
    </submittedName>
</protein>
<organism evidence="2 3">
    <name type="scientific">Molossus molossus</name>
    <name type="common">Pallas' mastiff bat</name>
    <name type="synonym">Vespertilio molossus</name>
    <dbReference type="NCBI Taxonomy" id="27622"/>
    <lineage>
        <taxon>Eukaryota</taxon>
        <taxon>Metazoa</taxon>
        <taxon>Chordata</taxon>
        <taxon>Craniata</taxon>
        <taxon>Vertebrata</taxon>
        <taxon>Euteleostomi</taxon>
        <taxon>Mammalia</taxon>
        <taxon>Eutheria</taxon>
        <taxon>Laurasiatheria</taxon>
        <taxon>Chiroptera</taxon>
        <taxon>Yangochiroptera</taxon>
        <taxon>Molossidae</taxon>
        <taxon>Molossus</taxon>
    </lineage>
</organism>
<name>A0A7J8EGH0_MOLMO</name>
<reference evidence="2 3" key="1">
    <citation type="journal article" date="2020" name="Nature">
        <title>Six reference-quality genomes reveal evolution of bat adaptations.</title>
        <authorList>
            <person name="Jebb D."/>
            <person name="Huang Z."/>
            <person name="Pippel M."/>
            <person name="Hughes G.M."/>
            <person name="Lavrichenko K."/>
            <person name="Devanna P."/>
            <person name="Winkler S."/>
            <person name="Jermiin L.S."/>
            <person name="Skirmuntt E.C."/>
            <person name="Katzourakis A."/>
            <person name="Burkitt-Gray L."/>
            <person name="Ray D.A."/>
            <person name="Sullivan K.A.M."/>
            <person name="Roscito J.G."/>
            <person name="Kirilenko B.M."/>
            <person name="Davalos L.M."/>
            <person name="Corthals A.P."/>
            <person name="Power M.L."/>
            <person name="Jones G."/>
            <person name="Ransome R.D."/>
            <person name="Dechmann D.K.N."/>
            <person name="Locatelli A.G."/>
            <person name="Puechmaille S.J."/>
            <person name="Fedrigo O."/>
            <person name="Jarvis E.D."/>
            <person name="Hiller M."/>
            <person name="Vernes S.C."/>
            <person name="Myers E.W."/>
            <person name="Teeling E.C."/>
        </authorList>
    </citation>
    <scope>NUCLEOTIDE SEQUENCE [LARGE SCALE GENOMIC DNA]</scope>
    <source>
        <strain evidence="2">MMolMol1</strain>
        <tissue evidence="2">Muscle</tissue>
    </source>
</reference>
<gene>
    <name evidence="2" type="ORF">HJG59_016224</name>
</gene>
<comment type="caution">
    <text evidence="2">The sequence shown here is derived from an EMBL/GenBank/DDBJ whole genome shotgun (WGS) entry which is preliminary data.</text>
</comment>
<evidence type="ECO:0000313" key="3">
    <source>
        <dbReference type="Proteomes" id="UP000550707"/>
    </source>
</evidence>
<keyword evidence="3" id="KW-1185">Reference proteome</keyword>
<sequence>MFSRKAAGTRARYVDVLNPGGPQRADLAPAPADLFAPLAPLPIPTHLFGPNPDAEGAPPAEASSREGRWPAGGPAHPEPSSEPQAPSDCPPAGDPPQAAVAFYNPTQFTQASVTSASSRSGRVGQRKYPVLR</sequence>
<feature type="compositionally biased region" description="Polar residues" evidence="1">
    <location>
        <begin position="104"/>
        <end position="120"/>
    </location>
</feature>
<evidence type="ECO:0000256" key="1">
    <source>
        <dbReference type="SAM" id="MobiDB-lite"/>
    </source>
</evidence>
<dbReference type="AlphaFoldDB" id="A0A7J8EGH0"/>
<feature type="compositionally biased region" description="Low complexity" evidence="1">
    <location>
        <begin position="25"/>
        <end position="38"/>
    </location>
</feature>
<feature type="region of interest" description="Disordered" evidence="1">
    <location>
        <begin position="1"/>
        <end position="132"/>
    </location>
</feature>
<proteinExistence type="predicted"/>
<dbReference type="EMBL" id="JACASF010000014">
    <property type="protein sequence ID" value="KAF6434411.1"/>
    <property type="molecule type" value="Genomic_DNA"/>
</dbReference>
<accession>A0A7J8EGH0</accession>
<dbReference type="Proteomes" id="UP000550707">
    <property type="component" value="Unassembled WGS sequence"/>
</dbReference>
<evidence type="ECO:0000313" key="2">
    <source>
        <dbReference type="EMBL" id="KAF6434411.1"/>
    </source>
</evidence>